<name>A0ABS2MQU3_9FIRM</name>
<dbReference type="EMBL" id="JAFBDT010000007">
    <property type="protein sequence ID" value="MBM7561732.1"/>
    <property type="molecule type" value="Genomic_DNA"/>
</dbReference>
<dbReference type="InterPro" id="IPR051312">
    <property type="entry name" value="Diverse_Substr_Oxidored"/>
</dbReference>
<dbReference type="InterPro" id="IPR016167">
    <property type="entry name" value="FAD-bd_PCMH_sub1"/>
</dbReference>
<dbReference type="InterPro" id="IPR036318">
    <property type="entry name" value="FAD-bd_PCMH-like_sf"/>
</dbReference>
<keyword evidence="1" id="KW-0285">Flavoprotein</keyword>
<comment type="caution">
    <text evidence="5">The sequence shown here is derived from an EMBL/GenBank/DDBJ whole genome shotgun (WGS) entry which is preliminary data.</text>
</comment>
<evidence type="ECO:0000259" key="4">
    <source>
        <dbReference type="PROSITE" id="PS51387"/>
    </source>
</evidence>
<dbReference type="PANTHER" id="PTHR42659">
    <property type="entry name" value="XANTHINE DEHYDROGENASE SUBUNIT C-RELATED"/>
    <property type="match status" value="1"/>
</dbReference>
<proteinExistence type="predicted"/>
<dbReference type="InterPro" id="IPR016166">
    <property type="entry name" value="FAD-bd_PCMH"/>
</dbReference>
<dbReference type="SMART" id="SM01092">
    <property type="entry name" value="CO_deh_flav_C"/>
    <property type="match status" value="1"/>
</dbReference>
<sequence length="275" mass="30990">MFETIMPSTLDEALEYMHKKTYSPLAGGTDLMIRARNWQGSTRHFKGDVLLISHLDSLKRIWVDEEAYHMGALVTQAQAASSKVLPNYFKAVVSQMATPAIRNAATLGGNIVNAASVADLLPPLYLADARLVLRSLNETREISIQEFIVKKYTTSRRPDELLTEIILPKIKCDTFVYEKMGQRRASILSKVSFLAVRTQTDVRVAIGALNDTVIRSRAMEHKIAKGVPFDEIIQGYEALYESHDDKRSTKSYKETVATNLLKNWLEVNHFEKGID</sequence>
<dbReference type="Pfam" id="PF00941">
    <property type="entry name" value="FAD_binding_5"/>
    <property type="match status" value="1"/>
</dbReference>
<dbReference type="RefSeq" id="WP_204663518.1">
    <property type="nucleotide sequence ID" value="NZ_JAFBDT010000007.1"/>
</dbReference>
<reference evidence="5 6" key="1">
    <citation type="submission" date="2021-01" db="EMBL/GenBank/DDBJ databases">
        <title>Genomic Encyclopedia of Type Strains, Phase IV (KMG-IV): sequencing the most valuable type-strain genomes for metagenomic binning, comparative biology and taxonomic classification.</title>
        <authorList>
            <person name="Goeker M."/>
        </authorList>
    </citation>
    <scope>NUCLEOTIDE SEQUENCE [LARGE SCALE GENOMIC DNA]</scope>
    <source>
        <strain evidence="5 6">DSM 24436</strain>
    </source>
</reference>
<dbReference type="InterPro" id="IPR016169">
    <property type="entry name" value="FAD-bd_PCMH_sub2"/>
</dbReference>
<evidence type="ECO:0000313" key="6">
    <source>
        <dbReference type="Proteomes" id="UP000767854"/>
    </source>
</evidence>
<evidence type="ECO:0000256" key="2">
    <source>
        <dbReference type="ARBA" id="ARBA00022827"/>
    </source>
</evidence>
<evidence type="ECO:0000256" key="3">
    <source>
        <dbReference type="ARBA" id="ARBA00023002"/>
    </source>
</evidence>
<gene>
    <name evidence="5" type="ORF">JOC49_001273</name>
</gene>
<feature type="domain" description="FAD-binding PCMH-type" evidence="4">
    <location>
        <begin position="1"/>
        <end position="172"/>
    </location>
</feature>
<accession>A0ABS2MQU3</accession>
<keyword evidence="2" id="KW-0274">FAD</keyword>
<dbReference type="InterPro" id="IPR005107">
    <property type="entry name" value="CO_DH_flav_C"/>
</dbReference>
<dbReference type="PANTHER" id="PTHR42659:SF2">
    <property type="entry name" value="XANTHINE DEHYDROGENASE SUBUNIT C-RELATED"/>
    <property type="match status" value="1"/>
</dbReference>
<dbReference type="PROSITE" id="PS51387">
    <property type="entry name" value="FAD_PCMH"/>
    <property type="match status" value="1"/>
</dbReference>
<dbReference type="Proteomes" id="UP000767854">
    <property type="component" value="Unassembled WGS sequence"/>
</dbReference>
<dbReference type="Gene3D" id="3.30.465.10">
    <property type="match status" value="1"/>
</dbReference>
<keyword evidence="6" id="KW-1185">Reference proteome</keyword>
<evidence type="ECO:0000256" key="1">
    <source>
        <dbReference type="ARBA" id="ARBA00022630"/>
    </source>
</evidence>
<dbReference type="InterPro" id="IPR036683">
    <property type="entry name" value="CO_DH_flav_C_dom_sf"/>
</dbReference>
<dbReference type="Gene3D" id="3.30.390.50">
    <property type="entry name" value="CO dehydrogenase flavoprotein, C-terminal domain"/>
    <property type="match status" value="1"/>
</dbReference>
<evidence type="ECO:0000313" key="5">
    <source>
        <dbReference type="EMBL" id="MBM7561732.1"/>
    </source>
</evidence>
<dbReference type="SUPFAM" id="SSF55447">
    <property type="entry name" value="CO dehydrogenase flavoprotein C-terminal domain-like"/>
    <property type="match status" value="1"/>
</dbReference>
<protein>
    <submittedName>
        <fullName evidence="5">CO/xanthine dehydrogenase FAD-binding subunit</fullName>
    </submittedName>
</protein>
<keyword evidence="3" id="KW-0560">Oxidoreductase</keyword>
<dbReference type="InterPro" id="IPR002346">
    <property type="entry name" value="Mopterin_DH_FAD-bd"/>
</dbReference>
<organism evidence="5 6">
    <name type="scientific">Fusibacter tunisiensis</name>
    <dbReference type="NCBI Taxonomy" id="1008308"/>
    <lineage>
        <taxon>Bacteria</taxon>
        <taxon>Bacillati</taxon>
        <taxon>Bacillota</taxon>
        <taxon>Clostridia</taxon>
        <taxon>Eubacteriales</taxon>
        <taxon>Eubacteriales Family XII. Incertae Sedis</taxon>
        <taxon>Fusibacter</taxon>
    </lineage>
</organism>
<dbReference type="Gene3D" id="3.30.43.10">
    <property type="entry name" value="Uridine Diphospho-n-acetylenolpyruvylglucosamine Reductase, domain 2"/>
    <property type="match status" value="1"/>
</dbReference>
<dbReference type="SUPFAM" id="SSF56176">
    <property type="entry name" value="FAD-binding/transporter-associated domain-like"/>
    <property type="match status" value="1"/>
</dbReference>